<dbReference type="PANTHER" id="PTHR47926:SF437">
    <property type="entry name" value="PENTACOTRIPEPTIDE-REPEAT REGION OF PRORP DOMAIN-CONTAINING PROTEIN"/>
    <property type="match status" value="1"/>
</dbReference>
<dbReference type="InterPro" id="IPR046960">
    <property type="entry name" value="PPR_At4g14850-like_plant"/>
</dbReference>
<feature type="repeat" description="PPR" evidence="2">
    <location>
        <begin position="249"/>
        <end position="283"/>
    </location>
</feature>
<keyword evidence="4" id="KW-1185">Reference proteome</keyword>
<organism evidence="3 4">
    <name type="scientific">Dillenia turbinata</name>
    <dbReference type="NCBI Taxonomy" id="194707"/>
    <lineage>
        <taxon>Eukaryota</taxon>
        <taxon>Viridiplantae</taxon>
        <taxon>Streptophyta</taxon>
        <taxon>Embryophyta</taxon>
        <taxon>Tracheophyta</taxon>
        <taxon>Spermatophyta</taxon>
        <taxon>Magnoliopsida</taxon>
        <taxon>eudicotyledons</taxon>
        <taxon>Gunneridae</taxon>
        <taxon>Pentapetalae</taxon>
        <taxon>Dilleniales</taxon>
        <taxon>Dilleniaceae</taxon>
        <taxon>Dillenia</taxon>
    </lineage>
</organism>
<dbReference type="InterPro" id="IPR011990">
    <property type="entry name" value="TPR-like_helical_dom_sf"/>
</dbReference>
<feature type="repeat" description="PPR" evidence="2">
    <location>
        <begin position="218"/>
        <end position="248"/>
    </location>
</feature>
<accession>A0AAN8UQJ4</accession>
<dbReference type="GO" id="GO:0009451">
    <property type="term" value="P:RNA modification"/>
    <property type="evidence" value="ECO:0007669"/>
    <property type="project" value="InterPro"/>
</dbReference>
<proteinExistence type="predicted"/>
<evidence type="ECO:0000313" key="4">
    <source>
        <dbReference type="Proteomes" id="UP001370490"/>
    </source>
</evidence>
<dbReference type="Pfam" id="PF20431">
    <property type="entry name" value="E_motif"/>
    <property type="match status" value="1"/>
</dbReference>
<dbReference type="InterPro" id="IPR046848">
    <property type="entry name" value="E_motif"/>
</dbReference>
<reference evidence="3 4" key="1">
    <citation type="submission" date="2023-12" db="EMBL/GenBank/DDBJ databases">
        <title>A high-quality genome assembly for Dillenia turbinata (Dilleniales).</title>
        <authorList>
            <person name="Chanderbali A."/>
        </authorList>
    </citation>
    <scope>NUCLEOTIDE SEQUENCE [LARGE SCALE GENOMIC DNA]</scope>
    <source>
        <strain evidence="3">LSX21</strain>
        <tissue evidence="3">Leaf</tissue>
    </source>
</reference>
<comment type="caution">
    <text evidence="3">The sequence shown here is derived from an EMBL/GenBank/DDBJ whole genome shotgun (WGS) entry which is preliminary data.</text>
</comment>
<name>A0AAN8UQJ4_9MAGN</name>
<feature type="repeat" description="PPR" evidence="2">
    <location>
        <begin position="187"/>
        <end position="217"/>
    </location>
</feature>
<dbReference type="SUPFAM" id="SSF48452">
    <property type="entry name" value="TPR-like"/>
    <property type="match status" value="1"/>
</dbReference>
<dbReference type="PROSITE" id="PS51375">
    <property type="entry name" value="PPR"/>
    <property type="match status" value="5"/>
</dbReference>
<protein>
    <submittedName>
        <fullName evidence="3">Pentatricopeptide repeat</fullName>
    </submittedName>
</protein>
<dbReference type="FunFam" id="1.25.40.10:FF:000184">
    <property type="entry name" value="Pentatricopeptide repeat-containing protein, chloroplastic"/>
    <property type="match status" value="1"/>
</dbReference>
<dbReference type="PANTHER" id="PTHR47926">
    <property type="entry name" value="PENTATRICOPEPTIDE REPEAT-CONTAINING PROTEIN"/>
    <property type="match status" value="1"/>
</dbReference>
<dbReference type="Proteomes" id="UP001370490">
    <property type="component" value="Unassembled WGS sequence"/>
</dbReference>
<dbReference type="InterPro" id="IPR002885">
    <property type="entry name" value="PPR_rpt"/>
</dbReference>
<dbReference type="NCBIfam" id="TIGR00756">
    <property type="entry name" value="PPR"/>
    <property type="match status" value="5"/>
</dbReference>
<dbReference type="GO" id="GO:0003723">
    <property type="term" value="F:RNA binding"/>
    <property type="evidence" value="ECO:0007669"/>
    <property type="project" value="InterPro"/>
</dbReference>
<keyword evidence="1" id="KW-0677">Repeat</keyword>
<evidence type="ECO:0000313" key="3">
    <source>
        <dbReference type="EMBL" id="KAK6918654.1"/>
    </source>
</evidence>
<dbReference type="AlphaFoldDB" id="A0AAN8UQJ4"/>
<evidence type="ECO:0000256" key="1">
    <source>
        <dbReference type="ARBA" id="ARBA00022737"/>
    </source>
</evidence>
<feature type="repeat" description="PPR" evidence="2">
    <location>
        <begin position="417"/>
        <end position="451"/>
    </location>
</feature>
<feature type="repeat" description="PPR" evidence="2">
    <location>
        <begin position="382"/>
        <end position="416"/>
    </location>
</feature>
<dbReference type="Pfam" id="PF13041">
    <property type="entry name" value="PPR_2"/>
    <property type="match status" value="2"/>
</dbReference>
<gene>
    <name evidence="3" type="ORF">RJ641_017076</name>
</gene>
<sequence>MLMRGHEQGNSLTGLWNPRERKCFFLLQRNNTRSSLLQIYAFILRNGLESNINLLTKFISSIAVTPFGGIFHARRVFDQRTDRNDTFLCNTIIKSYVGIRQFSESFILYKDLRRETSFIPDNFTFSSLARSCALDLAFKEGQQLHNHVVKNGYGLDLFVSTAFVDMYGKFGEMGCARKLFDEMSERSQVSWTALFVGYVRCGDISNASELFSSMPEKDSAAYNAMIDAYVKLGDMSLARELFEAMPERNVVSWTTMISGYCNNGDVDSARLLFDEMPEKNLFSWNAIIGGYSQNKQPQEALRMFNELQAQTGFEPDKVTIVSILPAIADLGALELGEWVHHFARKKNLDQEINVGTALVDMYAKCGEITKAKKVFEGMPEKQTATWNALINGFAVNGHAKEALEAFSEMRYHGFKPNGITMIGVLSACNHNGFVKEGRRWFKAMEEFGLTPQIEHYGCLIDLLGRAGCLDEAEKLIERMPYKINGIILSSFLVACQNDKNVTKAEQIVKKAIEMEPSNDGNYVILRNLYARERRWKDVKEIKGLMGINGVKKEAGCSLIEVNRRVCEFVAGDRVHPQREALTSVLEHLWMHMRGQKCLVEVESQMALEA</sequence>
<dbReference type="EMBL" id="JBAMMX010000022">
    <property type="protein sequence ID" value="KAK6918654.1"/>
    <property type="molecule type" value="Genomic_DNA"/>
</dbReference>
<evidence type="ECO:0000256" key="2">
    <source>
        <dbReference type="PROSITE-ProRule" id="PRU00708"/>
    </source>
</evidence>
<dbReference type="FunFam" id="1.25.40.10:FF:000348">
    <property type="entry name" value="Pentatricopeptide repeat-containing protein chloroplastic"/>
    <property type="match status" value="1"/>
</dbReference>
<dbReference type="Pfam" id="PF12854">
    <property type="entry name" value="PPR_1"/>
    <property type="match status" value="1"/>
</dbReference>
<dbReference type="Pfam" id="PF01535">
    <property type="entry name" value="PPR"/>
    <property type="match status" value="4"/>
</dbReference>
<dbReference type="Gene3D" id="1.25.40.10">
    <property type="entry name" value="Tetratricopeptide repeat domain"/>
    <property type="match status" value="4"/>
</dbReference>